<evidence type="ECO:0000313" key="12">
    <source>
        <dbReference type="Proteomes" id="UP000187209"/>
    </source>
</evidence>
<evidence type="ECO:0000256" key="6">
    <source>
        <dbReference type="ARBA" id="ARBA00023034"/>
    </source>
</evidence>
<dbReference type="Proteomes" id="UP000187209">
    <property type="component" value="Unassembled WGS sequence"/>
</dbReference>
<dbReference type="PANTHER" id="PTHR13302">
    <property type="entry name" value="CONSERVED OLIGOMERIC GOLGI COMPLEX COMPONENT 3"/>
    <property type="match status" value="1"/>
</dbReference>
<dbReference type="GO" id="GO:0006886">
    <property type="term" value="P:intracellular protein transport"/>
    <property type="evidence" value="ECO:0007669"/>
    <property type="project" value="InterPro"/>
</dbReference>
<evidence type="ECO:0000259" key="10">
    <source>
        <dbReference type="Pfam" id="PF20671"/>
    </source>
</evidence>
<keyword evidence="4" id="KW-0813">Transport</keyword>
<dbReference type="OrthoDB" id="296793at2759"/>
<comment type="similarity">
    <text evidence="2">Belongs to the COG3 family.</text>
</comment>
<dbReference type="GO" id="GO:0007030">
    <property type="term" value="P:Golgi organization"/>
    <property type="evidence" value="ECO:0007669"/>
    <property type="project" value="TreeGrafter"/>
</dbReference>
<dbReference type="GO" id="GO:0005801">
    <property type="term" value="C:cis-Golgi network"/>
    <property type="evidence" value="ECO:0007669"/>
    <property type="project" value="InterPro"/>
</dbReference>
<evidence type="ECO:0000313" key="11">
    <source>
        <dbReference type="EMBL" id="OMJ77789.1"/>
    </source>
</evidence>
<reference evidence="11 12" key="1">
    <citation type="submission" date="2016-11" db="EMBL/GenBank/DDBJ databases">
        <title>The macronuclear genome of Stentor coeruleus: a giant cell with tiny introns.</title>
        <authorList>
            <person name="Slabodnick M."/>
            <person name="Ruby J.G."/>
            <person name="Reiff S.B."/>
            <person name="Swart E.C."/>
            <person name="Gosai S."/>
            <person name="Prabakaran S."/>
            <person name="Witkowska E."/>
            <person name="Larue G.E."/>
            <person name="Fisher S."/>
            <person name="Freeman R.M."/>
            <person name="Gunawardena J."/>
            <person name="Chu W."/>
            <person name="Stover N.A."/>
            <person name="Gregory B.D."/>
            <person name="Nowacki M."/>
            <person name="Derisi J."/>
            <person name="Roy S.W."/>
            <person name="Marshall W.F."/>
            <person name="Sood P."/>
        </authorList>
    </citation>
    <scope>NUCLEOTIDE SEQUENCE [LARGE SCALE GENOMIC DNA]</scope>
    <source>
        <strain evidence="11">WM001</strain>
    </source>
</reference>
<dbReference type="InterPro" id="IPR048685">
    <property type="entry name" value="COG3_C"/>
</dbReference>
<evidence type="ECO:0000256" key="8">
    <source>
        <dbReference type="ARBA" id="ARBA00031339"/>
    </source>
</evidence>
<keyword evidence="7" id="KW-0472">Membrane</keyword>
<evidence type="ECO:0000256" key="4">
    <source>
        <dbReference type="ARBA" id="ARBA00022448"/>
    </source>
</evidence>
<evidence type="ECO:0000256" key="2">
    <source>
        <dbReference type="ARBA" id="ARBA00009936"/>
    </source>
</evidence>
<evidence type="ECO:0000256" key="3">
    <source>
        <dbReference type="ARBA" id="ARBA00020976"/>
    </source>
</evidence>
<comment type="caution">
    <text evidence="11">The sequence shown here is derived from an EMBL/GenBank/DDBJ whole genome shotgun (WGS) entry which is preliminary data.</text>
</comment>
<accession>A0A1R2BLT6</accession>
<dbReference type="EMBL" id="MPUH01000556">
    <property type="protein sequence ID" value="OMJ77789.1"/>
    <property type="molecule type" value="Genomic_DNA"/>
</dbReference>
<comment type="subcellular location">
    <subcellularLocation>
        <location evidence="1">Golgi apparatus membrane</location>
        <topology evidence="1">Peripheral membrane protein</topology>
    </subcellularLocation>
</comment>
<proteinExistence type="inferred from homology"/>
<feature type="domain" description="Conserved oligomeric Golgi complex subunit 3 C-terminal" evidence="10">
    <location>
        <begin position="193"/>
        <end position="455"/>
    </location>
</feature>
<dbReference type="GO" id="GO:0006891">
    <property type="term" value="P:intra-Golgi vesicle-mediated transport"/>
    <property type="evidence" value="ECO:0007669"/>
    <property type="project" value="TreeGrafter"/>
</dbReference>
<sequence>MESWDKYCGISKNARSILSSIEPALVQANPQTTQPQVSWRDTVESSLSKYFDDISKSYEESAKLAALLQKLNIGKEGIVGTSKIINEKCAQLLKERENLVALNSSIQSKYFYYVHLESLSSQIICLTRDPTSLKKRFAEIFAQIEDAIEFFTENPHYIDSTYYLTEYETLLDSWTDAFTNILSKNFQIFYAYYDNFFKTAPGFEEIHKIFRQFSISPGKYSDTYYMTNTIISSYFKIRSKHVTNVLNNSIDSVKSEISISKQSETACKILEHFWKKEIKLFAYYFSEDFSQETIKQFFFQYSNPIYEALRENLIQETRVEELSLASSLLQDFTQKAKLSVFNNLFEDIQERIIYAVTLYINEAIIPGPSKDDIHPAVVNTIRLFKILHMTINNEIFDSLAGETISSCVLALNNSLDHEDFIEAHVFIIKNLLELRKNMECMGIDIKDHQYKELDYTDTKRLFWKLVMGEVSLIKKGVFAELVHSGVPKFSNKDTKNIENEISSRCQSFIIKTFHEIANPILLLIEKMKETGGTSYEIARRTLEDSTNRISLIFPRFCSAVFMIMEEKNCNEMILNVSAQVLKAFQQLISLMESNFSNMPLPSITDIQLLLQNPHSFE</sequence>
<dbReference type="Pfam" id="PF04136">
    <property type="entry name" value="COG3_N"/>
    <property type="match status" value="1"/>
</dbReference>
<keyword evidence="5" id="KW-0653">Protein transport</keyword>
<keyword evidence="6" id="KW-0333">Golgi apparatus</keyword>
<name>A0A1R2BLT6_9CILI</name>
<evidence type="ECO:0000256" key="7">
    <source>
        <dbReference type="ARBA" id="ARBA00023136"/>
    </source>
</evidence>
<dbReference type="AlphaFoldDB" id="A0A1R2BLT6"/>
<organism evidence="11 12">
    <name type="scientific">Stentor coeruleus</name>
    <dbReference type="NCBI Taxonomy" id="5963"/>
    <lineage>
        <taxon>Eukaryota</taxon>
        <taxon>Sar</taxon>
        <taxon>Alveolata</taxon>
        <taxon>Ciliophora</taxon>
        <taxon>Postciliodesmatophora</taxon>
        <taxon>Heterotrichea</taxon>
        <taxon>Heterotrichida</taxon>
        <taxon>Stentoridae</taxon>
        <taxon>Stentor</taxon>
    </lineage>
</organism>
<dbReference type="PANTHER" id="PTHR13302:SF8">
    <property type="entry name" value="CONSERVED OLIGOMERIC GOLGI COMPLEX SUBUNIT 3"/>
    <property type="match status" value="1"/>
</dbReference>
<dbReference type="InterPro" id="IPR007265">
    <property type="entry name" value="COG_su3"/>
</dbReference>
<gene>
    <name evidence="11" type="ORF">SteCoe_22539</name>
</gene>
<dbReference type="GO" id="GO:0017119">
    <property type="term" value="C:Golgi transport complex"/>
    <property type="evidence" value="ECO:0007669"/>
    <property type="project" value="TreeGrafter"/>
</dbReference>
<evidence type="ECO:0000256" key="1">
    <source>
        <dbReference type="ARBA" id="ARBA00004395"/>
    </source>
</evidence>
<dbReference type="InterPro" id="IPR048320">
    <property type="entry name" value="COG3_N"/>
</dbReference>
<evidence type="ECO:0000259" key="9">
    <source>
        <dbReference type="Pfam" id="PF04136"/>
    </source>
</evidence>
<dbReference type="GO" id="GO:0000139">
    <property type="term" value="C:Golgi membrane"/>
    <property type="evidence" value="ECO:0007669"/>
    <property type="project" value="UniProtKB-SubCell"/>
</dbReference>
<evidence type="ECO:0000256" key="5">
    <source>
        <dbReference type="ARBA" id="ARBA00022927"/>
    </source>
</evidence>
<keyword evidence="12" id="KW-1185">Reference proteome</keyword>
<protein>
    <recommendedName>
        <fullName evidence="3">Conserved oligomeric Golgi complex subunit 3</fullName>
    </recommendedName>
    <alternativeName>
        <fullName evidence="8">Component of oligomeric Golgi complex 3</fullName>
    </alternativeName>
</protein>
<dbReference type="Pfam" id="PF20671">
    <property type="entry name" value="COG3_C"/>
    <property type="match status" value="1"/>
</dbReference>
<feature type="domain" description="Conserved oligomeric Golgi complex subunit 3 N-terminal" evidence="9">
    <location>
        <begin position="46"/>
        <end position="181"/>
    </location>
</feature>